<accession>A0A1M5ABF8</accession>
<organism evidence="1 2">
    <name type="scientific">Cnuella takakiae</name>
    <dbReference type="NCBI Taxonomy" id="1302690"/>
    <lineage>
        <taxon>Bacteria</taxon>
        <taxon>Pseudomonadati</taxon>
        <taxon>Bacteroidota</taxon>
        <taxon>Chitinophagia</taxon>
        <taxon>Chitinophagales</taxon>
        <taxon>Chitinophagaceae</taxon>
        <taxon>Cnuella</taxon>
    </lineage>
</organism>
<proteinExistence type="predicted"/>
<name>A0A1M5ABF8_9BACT</name>
<keyword evidence="2" id="KW-1185">Reference proteome</keyword>
<protein>
    <submittedName>
        <fullName evidence="1">Uncharacterized protein</fullName>
    </submittedName>
</protein>
<evidence type="ECO:0000313" key="2">
    <source>
        <dbReference type="Proteomes" id="UP000184368"/>
    </source>
</evidence>
<sequence length="76" mass="9130">MTTQFPLEYQLENGTHVTVTDTGVGRYDFQMQNEHGEPRNFTYVDGEHTKAEWDELLDYEQLEALRKFWLEMEEIK</sequence>
<dbReference type="Proteomes" id="UP000184368">
    <property type="component" value="Unassembled WGS sequence"/>
</dbReference>
<dbReference type="OrthoDB" id="680124at2"/>
<dbReference type="AlphaFoldDB" id="A0A1M5ABF8"/>
<reference evidence="1 2" key="1">
    <citation type="submission" date="2016-11" db="EMBL/GenBank/DDBJ databases">
        <authorList>
            <person name="Jaros S."/>
            <person name="Januszkiewicz K."/>
            <person name="Wedrychowicz H."/>
        </authorList>
    </citation>
    <scope>NUCLEOTIDE SEQUENCE [LARGE SCALE GENOMIC DNA]</scope>
    <source>
        <strain evidence="1 2">DSM 26897</strain>
    </source>
</reference>
<dbReference type="EMBL" id="FQUO01000006">
    <property type="protein sequence ID" value="SHF27579.1"/>
    <property type="molecule type" value="Genomic_DNA"/>
</dbReference>
<dbReference type="RefSeq" id="WP_073042485.1">
    <property type="nucleotide sequence ID" value="NZ_FQUO01000006.1"/>
</dbReference>
<evidence type="ECO:0000313" key="1">
    <source>
        <dbReference type="EMBL" id="SHF27579.1"/>
    </source>
</evidence>
<gene>
    <name evidence="1" type="ORF">SAMN05444008_106195</name>
</gene>